<dbReference type="InterPro" id="IPR036249">
    <property type="entry name" value="Thioredoxin-like_sf"/>
</dbReference>
<dbReference type="OrthoDB" id="32134at2"/>
<accession>A0A5C5TX29</accession>
<evidence type="ECO:0000313" key="2">
    <source>
        <dbReference type="Proteomes" id="UP000315949"/>
    </source>
</evidence>
<gene>
    <name evidence="1" type="ORF">FQY79_10640</name>
</gene>
<dbReference type="Proteomes" id="UP000315949">
    <property type="component" value="Unassembled WGS sequence"/>
</dbReference>
<comment type="caution">
    <text evidence="1">The sequence shown here is derived from an EMBL/GenBank/DDBJ whole genome shotgun (WGS) entry which is preliminary data.</text>
</comment>
<reference evidence="1 2" key="1">
    <citation type="submission" date="2019-07" db="EMBL/GenBank/DDBJ databases">
        <title>Luteimonas sp. YD-1 nov., isolated from acidic soil.</title>
        <authorList>
            <person name="Zhou J."/>
        </authorList>
    </citation>
    <scope>NUCLEOTIDE SEQUENCE [LARGE SCALE GENOMIC DNA]</scope>
    <source>
        <strain evidence="1 2">YD-1</strain>
    </source>
</reference>
<keyword evidence="2" id="KW-1185">Reference proteome</keyword>
<dbReference type="SUPFAM" id="SSF52833">
    <property type="entry name" value="Thioredoxin-like"/>
    <property type="match status" value="1"/>
</dbReference>
<organism evidence="1 2">
    <name type="scientific">Luteimonas wenzhouensis</name>
    <dbReference type="NCBI Taxonomy" id="2599615"/>
    <lineage>
        <taxon>Bacteria</taxon>
        <taxon>Pseudomonadati</taxon>
        <taxon>Pseudomonadota</taxon>
        <taxon>Gammaproteobacteria</taxon>
        <taxon>Lysobacterales</taxon>
        <taxon>Lysobacteraceae</taxon>
        <taxon>Luteimonas</taxon>
    </lineage>
</organism>
<sequence>MHTLHAASPDDWRAAISAHPRLLVDYHKDDCPACRMLDLSLQRFAGEPAAAGLVVLKARLETLGEDFFRGLGLRQTPTLSLVGDGVERCRLPGFQPPARIAAAVLRWLPPGPASVVRGTGTGRPQG</sequence>
<dbReference type="AlphaFoldDB" id="A0A5C5TX29"/>
<dbReference type="EMBL" id="VOHE01000005">
    <property type="protein sequence ID" value="TWT18334.1"/>
    <property type="molecule type" value="Genomic_DNA"/>
</dbReference>
<evidence type="ECO:0000313" key="1">
    <source>
        <dbReference type="EMBL" id="TWT18334.1"/>
    </source>
</evidence>
<dbReference type="Gene3D" id="3.40.30.10">
    <property type="entry name" value="Glutaredoxin"/>
    <property type="match status" value="1"/>
</dbReference>
<proteinExistence type="predicted"/>
<dbReference type="CDD" id="cd02947">
    <property type="entry name" value="TRX_family"/>
    <property type="match status" value="1"/>
</dbReference>
<dbReference type="RefSeq" id="WP_146312899.1">
    <property type="nucleotide sequence ID" value="NZ_VOHE01000005.1"/>
</dbReference>
<name>A0A5C5TX29_9GAMM</name>
<protein>
    <submittedName>
        <fullName evidence="1">Thioredoxin family protein</fullName>
    </submittedName>
</protein>